<feature type="domain" description="HMG box" evidence="3">
    <location>
        <begin position="134"/>
        <end position="198"/>
    </location>
</feature>
<dbReference type="WBParaSite" id="SMUV_0000775301-mRNA-1">
    <property type="protein sequence ID" value="SMUV_0000775301-mRNA-1"/>
    <property type="gene ID" value="SMUV_0000775301"/>
</dbReference>
<dbReference type="SUPFAM" id="SSF47095">
    <property type="entry name" value="HMG-box"/>
    <property type="match status" value="1"/>
</dbReference>
<dbReference type="STRING" id="451379.A0A0N5ASI6"/>
<dbReference type="PROSITE" id="PS50118">
    <property type="entry name" value="HMG_BOX_2"/>
    <property type="match status" value="1"/>
</dbReference>
<dbReference type="AlphaFoldDB" id="A0A0N5ASI6"/>
<dbReference type="GO" id="GO:0005634">
    <property type="term" value="C:nucleus"/>
    <property type="evidence" value="ECO:0007669"/>
    <property type="project" value="UniProtKB-UniRule"/>
</dbReference>
<keyword evidence="4" id="KW-1185">Reference proteome</keyword>
<accession>A0A0N5ASI6</accession>
<evidence type="ECO:0000256" key="2">
    <source>
        <dbReference type="SAM" id="MobiDB-lite"/>
    </source>
</evidence>
<dbReference type="InterPro" id="IPR009071">
    <property type="entry name" value="HMG_box_dom"/>
</dbReference>
<dbReference type="Gene3D" id="1.10.30.10">
    <property type="entry name" value="High mobility group box domain"/>
    <property type="match status" value="1"/>
</dbReference>
<evidence type="ECO:0000313" key="5">
    <source>
        <dbReference type="WBParaSite" id="SMUV_0000775301-mRNA-1"/>
    </source>
</evidence>
<feature type="compositionally biased region" description="Basic and acidic residues" evidence="2">
    <location>
        <begin position="15"/>
        <end position="26"/>
    </location>
</feature>
<dbReference type="Proteomes" id="UP000046393">
    <property type="component" value="Unplaced"/>
</dbReference>
<organism evidence="4 5">
    <name type="scientific">Syphacia muris</name>
    <dbReference type="NCBI Taxonomy" id="451379"/>
    <lineage>
        <taxon>Eukaryota</taxon>
        <taxon>Metazoa</taxon>
        <taxon>Ecdysozoa</taxon>
        <taxon>Nematoda</taxon>
        <taxon>Chromadorea</taxon>
        <taxon>Rhabditida</taxon>
        <taxon>Spirurina</taxon>
        <taxon>Oxyuridomorpha</taxon>
        <taxon>Oxyuroidea</taxon>
        <taxon>Oxyuridae</taxon>
        <taxon>Syphacia</taxon>
    </lineage>
</organism>
<sequence>MAATDERKRHYSFGADDKGELKEQPSNKKKNVGSDEAEDDVTHLSLQQMTKIIEDIKKYTDQSSANANRKFSTFNGFDCLQLPDNIDIEVLKGDLRRYFKEATLLSSVSLKSAANVIFDFLKQDRSLMLDPNFPKKPATAYMIFQKNMISLHNYDFFDSTTKTAAHWKDKEYAKERLAAEVEAKQLLKEYADQLLQYRDSTPNLSTEHLSYINKQIKTALKTCNPEEKGEKKTSTVKVKKEKPNKKAKTAFDLYDDLSPERKEKKLRKKFSKLSEEELSKFENLSRVL</sequence>
<evidence type="ECO:0000259" key="3">
    <source>
        <dbReference type="PROSITE" id="PS50118"/>
    </source>
</evidence>
<protein>
    <submittedName>
        <fullName evidence="5">HMG box domain-containing protein</fullName>
    </submittedName>
</protein>
<feature type="region of interest" description="Disordered" evidence="2">
    <location>
        <begin position="1"/>
        <end position="41"/>
    </location>
</feature>
<reference evidence="5" key="1">
    <citation type="submission" date="2017-02" db="UniProtKB">
        <authorList>
            <consortium name="WormBaseParasite"/>
        </authorList>
    </citation>
    <scope>IDENTIFICATION</scope>
</reference>
<evidence type="ECO:0000313" key="4">
    <source>
        <dbReference type="Proteomes" id="UP000046393"/>
    </source>
</evidence>
<dbReference type="GO" id="GO:0003677">
    <property type="term" value="F:DNA binding"/>
    <property type="evidence" value="ECO:0007669"/>
    <property type="project" value="UniProtKB-UniRule"/>
</dbReference>
<dbReference type="InterPro" id="IPR036910">
    <property type="entry name" value="HMG_box_dom_sf"/>
</dbReference>
<feature type="DNA-binding region" description="HMG box" evidence="1">
    <location>
        <begin position="134"/>
        <end position="198"/>
    </location>
</feature>
<name>A0A0N5ASI6_9BILA</name>
<evidence type="ECO:0000256" key="1">
    <source>
        <dbReference type="PROSITE-ProRule" id="PRU00267"/>
    </source>
</evidence>
<proteinExistence type="predicted"/>
<keyword evidence="1" id="KW-0238">DNA-binding</keyword>
<keyword evidence="1" id="KW-0539">Nucleus</keyword>